<name>A0A1Z1UWJ1_RHOHA</name>
<sequence length="155" mass="17325">MWARRCGRPSHLIYRPFEALPWPAQPELLAVAADTIALLAAGDITPTGGHGHLFIPEHVGDDFPPGQARRNQHARARRTAVDRDQCRTACERLDFLLADAIDKARRDPQAARSLFALMRHGCRTEREPERLLAVFDELDIPASGFRANLPPDPYA</sequence>
<protein>
    <submittedName>
        <fullName evidence="1">TniQ transposase</fullName>
    </submittedName>
</protein>
<keyword evidence="1" id="KW-0614">Plasmid</keyword>
<dbReference type="RefSeq" id="WP_221274059.1">
    <property type="nucleotide sequence ID" value="NZ_AP024182.1"/>
</dbReference>
<dbReference type="AlphaFoldDB" id="A0A1Z1UWJ1"/>
<reference evidence="1" key="1">
    <citation type="journal article" date="2017" name="Genome Biol. Evol.">
        <title>Comparative Genomics of Rhodococcus equi Virulence Plasmids Indicates Host-Driven Evolution of the vap Pathogenicity Island.</title>
        <authorList>
            <person name="MacArthur I."/>
            <person name="Anastasi E."/>
            <person name="Alvarez S."/>
            <person name="Scortti M."/>
            <person name="Vazquez-Boland J.A."/>
        </authorList>
    </citation>
    <scope>NUCLEOTIDE SEQUENCE</scope>
    <source>
        <strain evidence="1">PAM1354</strain>
    </source>
</reference>
<proteinExistence type="predicted"/>
<organism evidence="1">
    <name type="scientific">Rhodococcus hoagii</name>
    <name type="common">Corynebacterium equii</name>
    <dbReference type="NCBI Taxonomy" id="43767"/>
    <lineage>
        <taxon>Bacteria</taxon>
        <taxon>Bacillati</taxon>
        <taxon>Actinomycetota</taxon>
        <taxon>Actinomycetes</taxon>
        <taxon>Mycobacteriales</taxon>
        <taxon>Nocardiaceae</taxon>
        <taxon>Prescottella</taxon>
    </lineage>
</organism>
<geneLocation type="plasmid" evidence="1">
    <name>pVAPN1354</name>
</geneLocation>
<evidence type="ECO:0000313" key="1">
    <source>
        <dbReference type="EMBL" id="ARX59840.1"/>
    </source>
</evidence>
<dbReference type="EMBL" id="KX443399">
    <property type="protein sequence ID" value="ARX59840.1"/>
    <property type="molecule type" value="Genomic_DNA"/>
</dbReference>
<accession>A0A1Z1UWJ1</accession>
<gene>
    <name evidence="1" type="ORF">pVAPN1354_0920</name>
</gene>